<evidence type="ECO:0000313" key="2">
    <source>
        <dbReference type="EMBL" id="GAA3352105.1"/>
    </source>
</evidence>
<reference evidence="2" key="1">
    <citation type="journal article" date="2014" name="Int. J. Syst. Evol. Microbiol.">
        <title>Complete genome of a new Firmicutes species belonging to the dominant human colonic microbiota ('Ruminococcus bicirculans') reveals two chromosomes and a selective capacity to utilize plant glucans.</title>
        <authorList>
            <consortium name="NISC Comparative Sequencing Program"/>
            <person name="Wegmann U."/>
            <person name="Louis P."/>
            <person name="Goesmann A."/>
            <person name="Henrissat B."/>
            <person name="Duncan S.H."/>
            <person name="Flint H.J."/>
        </authorList>
    </citation>
    <scope>NUCLEOTIDE SEQUENCE</scope>
    <source>
        <strain evidence="2">JCM 9687</strain>
    </source>
</reference>
<proteinExistence type="predicted"/>
<feature type="transmembrane region" description="Helical" evidence="1">
    <location>
        <begin position="12"/>
        <end position="39"/>
    </location>
</feature>
<keyword evidence="1" id="KW-0472">Membrane</keyword>
<keyword evidence="1" id="KW-0812">Transmembrane</keyword>
<evidence type="ECO:0000256" key="1">
    <source>
        <dbReference type="SAM" id="Phobius"/>
    </source>
</evidence>
<dbReference type="EMBL" id="BAAAYK010000038">
    <property type="protein sequence ID" value="GAA3364051.1"/>
    <property type="molecule type" value="Genomic_DNA"/>
</dbReference>
<reference evidence="2" key="3">
    <citation type="submission" date="2023-12" db="EMBL/GenBank/DDBJ databases">
        <authorList>
            <person name="Sun Q."/>
            <person name="Inoue M."/>
        </authorList>
    </citation>
    <scope>NUCLEOTIDE SEQUENCE</scope>
    <source>
        <strain evidence="2">JCM 9687</strain>
    </source>
</reference>
<comment type="caution">
    <text evidence="2">The sequence shown here is derived from an EMBL/GenBank/DDBJ whole genome shotgun (WGS) entry which is preliminary data.</text>
</comment>
<keyword evidence="4" id="KW-1185">Reference proteome</keyword>
<gene>
    <name evidence="2" type="ORF">GCM10020366_00160</name>
    <name evidence="3" type="ORF">GCM10020366_58380</name>
</gene>
<sequence>MGQMTELISAAASWQSLVTILIVFGLAPGILLRLILLVYPKGDPRRIEHLASLYKMSWWERPLFVASQLEGAVSDGLPLRFKAYSKKKQAVERNRMQAEIMDEDGVTHEARVSQWDCAATSSCGKSFLSESYTERFFRGVVNCSDCKRYQQGSLI</sequence>
<evidence type="ECO:0000313" key="3">
    <source>
        <dbReference type="EMBL" id="GAA3364051.1"/>
    </source>
</evidence>
<protein>
    <submittedName>
        <fullName evidence="2">Uncharacterized protein</fullName>
    </submittedName>
</protein>
<dbReference type="EMBL" id="BAAAYK010000001">
    <property type="protein sequence ID" value="GAA3352105.1"/>
    <property type="molecule type" value="Genomic_DNA"/>
</dbReference>
<name>A0ABP6RHQ2_9PSEU</name>
<keyword evidence="1" id="KW-1133">Transmembrane helix</keyword>
<organism evidence="2 4">
    <name type="scientific">Saccharopolyspora gregorii</name>
    <dbReference type="NCBI Taxonomy" id="33914"/>
    <lineage>
        <taxon>Bacteria</taxon>
        <taxon>Bacillati</taxon>
        <taxon>Actinomycetota</taxon>
        <taxon>Actinomycetes</taxon>
        <taxon>Pseudonocardiales</taxon>
        <taxon>Pseudonocardiaceae</taxon>
        <taxon>Saccharopolyspora</taxon>
    </lineage>
</organism>
<evidence type="ECO:0000313" key="4">
    <source>
        <dbReference type="Proteomes" id="UP001500483"/>
    </source>
</evidence>
<accession>A0ABP6RHQ2</accession>
<dbReference type="Proteomes" id="UP001500483">
    <property type="component" value="Unassembled WGS sequence"/>
</dbReference>
<reference evidence="4" key="2">
    <citation type="journal article" date="2019" name="Int. J. Syst. Evol. Microbiol.">
        <title>The Global Catalogue of Microorganisms (GCM) 10K type strain sequencing project: providing services to taxonomists for standard genome sequencing and annotation.</title>
        <authorList>
            <consortium name="The Broad Institute Genomics Platform"/>
            <consortium name="The Broad Institute Genome Sequencing Center for Infectious Disease"/>
            <person name="Wu L."/>
            <person name="Ma J."/>
        </authorList>
    </citation>
    <scope>NUCLEOTIDE SEQUENCE [LARGE SCALE GENOMIC DNA]</scope>
    <source>
        <strain evidence="4">JCM 9687</strain>
    </source>
</reference>